<dbReference type="EMBL" id="BAAAKV010000028">
    <property type="protein sequence ID" value="GAA1173502.1"/>
    <property type="molecule type" value="Genomic_DNA"/>
</dbReference>
<name>A0ABP4FHZ5_9ACTN</name>
<evidence type="ECO:0000256" key="1">
    <source>
        <dbReference type="SAM" id="MobiDB-lite"/>
    </source>
</evidence>
<protein>
    <recommendedName>
        <fullName evidence="4">YD repeat-containing protein</fullName>
    </recommendedName>
</protein>
<dbReference type="RefSeq" id="WP_344276792.1">
    <property type="nucleotide sequence ID" value="NZ_BAAAKV010000028.1"/>
</dbReference>
<accession>A0ABP4FHZ5</accession>
<evidence type="ECO:0000313" key="2">
    <source>
        <dbReference type="EMBL" id="GAA1173502.1"/>
    </source>
</evidence>
<organism evidence="2 3">
    <name type="scientific">Streptomyces hebeiensis</name>
    <dbReference type="NCBI Taxonomy" id="229486"/>
    <lineage>
        <taxon>Bacteria</taxon>
        <taxon>Bacillati</taxon>
        <taxon>Actinomycetota</taxon>
        <taxon>Actinomycetes</taxon>
        <taxon>Kitasatosporales</taxon>
        <taxon>Streptomycetaceae</taxon>
        <taxon>Streptomyces</taxon>
    </lineage>
</organism>
<evidence type="ECO:0008006" key="4">
    <source>
        <dbReference type="Google" id="ProtNLM"/>
    </source>
</evidence>
<feature type="region of interest" description="Disordered" evidence="1">
    <location>
        <begin position="33"/>
        <end position="56"/>
    </location>
</feature>
<evidence type="ECO:0000313" key="3">
    <source>
        <dbReference type="Proteomes" id="UP001501371"/>
    </source>
</evidence>
<reference evidence="3" key="1">
    <citation type="journal article" date="2019" name="Int. J. Syst. Evol. Microbiol.">
        <title>The Global Catalogue of Microorganisms (GCM) 10K type strain sequencing project: providing services to taxonomists for standard genome sequencing and annotation.</title>
        <authorList>
            <consortium name="The Broad Institute Genomics Platform"/>
            <consortium name="The Broad Institute Genome Sequencing Center for Infectious Disease"/>
            <person name="Wu L."/>
            <person name="Ma J."/>
        </authorList>
    </citation>
    <scope>NUCLEOTIDE SEQUENCE [LARGE SCALE GENOMIC DNA]</scope>
    <source>
        <strain evidence="3">JCM 12696</strain>
    </source>
</reference>
<gene>
    <name evidence="2" type="ORF">GCM10009654_33520</name>
</gene>
<comment type="caution">
    <text evidence="2">The sequence shown here is derived from an EMBL/GenBank/DDBJ whole genome shotgun (WGS) entry which is preliminary data.</text>
</comment>
<dbReference type="Proteomes" id="UP001501371">
    <property type="component" value="Unassembled WGS sequence"/>
</dbReference>
<proteinExistence type="predicted"/>
<keyword evidence="3" id="KW-1185">Reference proteome</keyword>
<sequence>MGLLFGFNSNGEVADLREQGLVPESTAVITRNGDGTVTETTTWSDGRTETTTYDPR</sequence>